<gene>
    <name evidence="5" type="ORF">PHATRDRAFT_35809</name>
</gene>
<evidence type="ECO:0000256" key="3">
    <source>
        <dbReference type="ARBA" id="ARBA00023136"/>
    </source>
</evidence>
<dbReference type="PANTHER" id="PTHR46181">
    <property type="entry name" value="MITOCHONDRIAL GLYCINE TRANSPORTER"/>
    <property type="match status" value="1"/>
</dbReference>
<evidence type="ECO:0008006" key="7">
    <source>
        <dbReference type="Google" id="ProtNLM"/>
    </source>
</evidence>
<reference evidence="6" key="2">
    <citation type="submission" date="2008-08" db="EMBL/GenBank/DDBJ databases">
        <authorList>
            <consortium name="Diatom Consortium"/>
            <person name="Grigoriev I."/>
            <person name="Grimwood J."/>
            <person name="Kuo A."/>
            <person name="Otillar R.P."/>
            <person name="Salamov A."/>
            <person name="Detter J.C."/>
            <person name="Lindquist E."/>
            <person name="Shapiro H."/>
            <person name="Lucas S."/>
            <person name="Glavina del Rio T."/>
            <person name="Pitluck S."/>
            <person name="Rokhsar D."/>
            <person name="Bowler C."/>
        </authorList>
    </citation>
    <scope>GENOME REANNOTATION</scope>
    <source>
        <strain evidence="6">CCAP 1055/1</strain>
    </source>
</reference>
<dbReference type="OrthoDB" id="44467at2759"/>
<dbReference type="GO" id="GO:0016020">
    <property type="term" value="C:membrane"/>
    <property type="evidence" value="ECO:0007669"/>
    <property type="project" value="UniProtKB-SubCell"/>
</dbReference>
<dbReference type="GO" id="GO:0015187">
    <property type="term" value="F:glycine transmembrane transporter activity"/>
    <property type="evidence" value="ECO:0007669"/>
    <property type="project" value="TreeGrafter"/>
</dbReference>
<keyword evidence="6" id="KW-1185">Reference proteome</keyword>
<reference evidence="5 6" key="1">
    <citation type="journal article" date="2008" name="Nature">
        <title>The Phaeodactylum genome reveals the evolutionary history of diatom genomes.</title>
        <authorList>
            <person name="Bowler C."/>
            <person name="Allen A.E."/>
            <person name="Badger J.H."/>
            <person name="Grimwood J."/>
            <person name="Jabbari K."/>
            <person name="Kuo A."/>
            <person name="Maheswari U."/>
            <person name="Martens C."/>
            <person name="Maumus F."/>
            <person name="Otillar R.P."/>
            <person name="Rayko E."/>
            <person name="Salamov A."/>
            <person name="Vandepoele K."/>
            <person name="Beszteri B."/>
            <person name="Gruber A."/>
            <person name="Heijde M."/>
            <person name="Katinka M."/>
            <person name="Mock T."/>
            <person name="Valentin K."/>
            <person name="Verret F."/>
            <person name="Berges J.A."/>
            <person name="Brownlee C."/>
            <person name="Cadoret J.P."/>
            <person name="Chiovitti A."/>
            <person name="Choi C.J."/>
            <person name="Coesel S."/>
            <person name="De Martino A."/>
            <person name="Detter J.C."/>
            <person name="Durkin C."/>
            <person name="Falciatore A."/>
            <person name="Fournet J."/>
            <person name="Haruta M."/>
            <person name="Huysman M.J."/>
            <person name="Jenkins B.D."/>
            <person name="Jiroutova K."/>
            <person name="Jorgensen R.E."/>
            <person name="Joubert Y."/>
            <person name="Kaplan A."/>
            <person name="Kroger N."/>
            <person name="Kroth P.G."/>
            <person name="La Roche J."/>
            <person name="Lindquist E."/>
            <person name="Lommer M."/>
            <person name="Martin-Jezequel V."/>
            <person name="Lopez P.J."/>
            <person name="Lucas S."/>
            <person name="Mangogna M."/>
            <person name="McGinnis K."/>
            <person name="Medlin L.K."/>
            <person name="Montsant A."/>
            <person name="Oudot-Le Secq M.P."/>
            <person name="Napoli C."/>
            <person name="Obornik M."/>
            <person name="Parker M.S."/>
            <person name="Petit J.L."/>
            <person name="Porcel B.M."/>
            <person name="Poulsen N."/>
            <person name="Robison M."/>
            <person name="Rychlewski L."/>
            <person name="Rynearson T.A."/>
            <person name="Schmutz J."/>
            <person name="Shapiro H."/>
            <person name="Siaut M."/>
            <person name="Stanley M."/>
            <person name="Sussman M.R."/>
            <person name="Taylor A.R."/>
            <person name="Vardi A."/>
            <person name="von Dassow P."/>
            <person name="Vyverman W."/>
            <person name="Willis A."/>
            <person name="Wyrwicz L.S."/>
            <person name="Rokhsar D.S."/>
            <person name="Weissenbach J."/>
            <person name="Armbrust E.V."/>
            <person name="Green B.R."/>
            <person name="Van de Peer Y."/>
            <person name="Grigoriev I.V."/>
        </authorList>
    </citation>
    <scope>NUCLEOTIDE SEQUENCE [LARGE SCALE GENOMIC DNA]</scope>
    <source>
        <strain evidence="5 6">CCAP 1055/1</strain>
    </source>
</reference>
<dbReference type="EMBL" id="CM000611">
    <property type="protein sequence ID" value="EEC48313.1"/>
    <property type="molecule type" value="Genomic_DNA"/>
</dbReference>
<keyword evidence="3" id="KW-0472">Membrane</keyword>
<dbReference type="PaxDb" id="2850-Phatr35809"/>
<evidence type="ECO:0000256" key="2">
    <source>
        <dbReference type="ARBA" id="ARBA00022692"/>
    </source>
</evidence>
<dbReference type="GO" id="GO:1904983">
    <property type="term" value="P:glycine import into mitochondrion"/>
    <property type="evidence" value="ECO:0007669"/>
    <property type="project" value="TreeGrafter"/>
</dbReference>
<dbReference type="Gene3D" id="1.50.40.10">
    <property type="entry name" value="Mitochondrial carrier domain"/>
    <property type="match status" value="1"/>
</dbReference>
<evidence type="ECO:0000256" key="1">
    <source>
        <dbReference type="ARBA" id="ARBA00004370"/>
    </source>
</evidence>
<dbReference type="InParanoid" id="B7FZB4"/>
<keyword evidence="2" id="KW-0812">Transmembrane</keyword>
<feature type="region of interest" description="Disordered" evidence="4">
    <location>
        <begin position="24"/>
        <end position="46"/>
    </location>
</feature>
<dbReference type="GeneID" id="7201032"/>
<comment type="subcellular location">
    <subcellularLocation>
        <location evidence="1">Membrane</location>
    </subcellularLocation>
</comment>
<dbReference type="KEGG" id="pti:PHATRDRAFT_35809"/>
<evidence type="ECO:0000313" key="5">
    <source>
        <dbReference type="EMBL" id="EEC48313.1"/>
    </source>
</evidence>
<dbReference type="PANTHER" id="PTHR46181:SF3">
    <property type="entry name" value="MITOCHONDRIAL GLYCINE TRANSPORTER"/>
    <property type="match status" value="1"/>
</dbReference>
<feature type="compositionally biased region" description="Low complexity" evidence="4">
    <location>
        <begin position="33"/>
        <end position="43"/>
    </location>
</feature>
<dbReference type="InterPro" id="IPR023395">
    <property type="entry name" value="MCP_dom_sf"/>
</dbReference>
<organism evidence="5 6">
    <name type="scientific">Phaeodactylum tricornutum (strain CCAP 1055/1)</name>
    <dbReference type="NCBI Taxonomy" id="556484"/>
    <lineage>
        <taxon>Eukaryota</taxon>
        <taxon>Sar</taxon>
        <taxon>Stramenopiles</taxon>
        <taxon>Ochrophyta</taxon>
        <taxon>Bacillariophyta</taxon>
        <taxon>Bacillariophyceae</taxon>
        <taxon>Bacillariophycidae</taxon>
        <taxon>Naviculales</taxon>
        <taxon>Phaeodactylaceae</taxon>
        <taxon>Phaeodactylum</taxon>
    </lineage>
</organism>
<evidence type="ECO:0000256" key="4">
    <source>
        <dbReference type="SAM" id="MobiDB-lite"/>
    </source>
</evidence>
<dbReference type="eggNOG" id="ENOG502S7GT">
    <property type="taxonomic scope" value="Eukaryota"/>
</dbReference>
<evidence type="ECO:0000313" key="6">
    <source>
        <dbReference type="Proteomes" id="UP000000759"/>
    </source>
</evidence>
<proteinExistence type="predicted"/>
<accession>B7FZB4</accession>
<dbReference type="HOGENOM" id="CLU_798027_0_0_1"/>
<dbReference type="SUPFAM" id="SSF103506">
    <property type="entry name" value="Mitochondrial carrier"/>
    <property type="match status" value="1"/>
</dbReference>
<protein>
    <recommendedName>
        <fullName evidence="7">Mitochondrial carrier protein</fullName>
    </recommendedName>
</protein>
<dbReference type="Proteomes" id="UP000000759">
    <property type="component" value="Chromosome 8"/>
</dbReference>
<dbReference type="AlphaFoldDB" id="B7FZB4"/>
<name>B7FZB4_PHATC</name>
<dbReference type="GO" id="GO:0005739">
    <property type="term" value="C:mitochondrion"/>
    <property type="evidence" value="ECO:0007669"/>
    <property type="project" value="TreeGrafter"/>
</dbReference>
<sequence length="348" mass="39685">MREDAFGIFRYRYHYTTTYGLMSSDSEERDGFQQIQEQQQQQQHPPLHMRITRRTSITPINEPIEYTSFVCGLLAGVAQAGIFNPYDRALYLSVTNHRPFLAWENWRSPYTGFFQSIGGRALSGGLYFPLEHLFLRILGQHQPTRRCQRSDMDPKYNLLAGTAAGLANAVVLNPVSAIKYKTWGREVNQGMLKEAFGMVKKSGSLRPFGNGLVPTIYRDVVFGACYTWLRLQIQYSFQLYPHEQWKGNLTAAALATVLSGPFNYVRNIQYATSSRDRADGTLQVLRSLAHETGEQPTVARQLYYLQNRLRIGWGTARVACGITFAHGVYDWLHENLHESVQRLSLSNV</sequence>
<dbReference type="RefSeq" id="XP_002180122.1">
    <property type="nucleotide sequence ID" value="XM_002180086.1"/>
</dbReference>